<dbReference type="EMBL" id="JAAIKT010000060">
    <property type="protein sequence ID" value="NEW75459.1"/>
    <property type="molecule type" value="Genomic_DNA"/>
</dbReference>
<gene>
    <name evidence="1" type="ORF">G4H13_35190</name>
</gene>
<name>A0A6G4AS12_9ACTN</name>
<accession>A0A6G4AS12</accession>
<sequence length="175" mass="19120">MNANAPRATLTATETAALRARITANVARDRFAPPATLGALRFIASHLDRAAEAFERKALKDAAQILSDAREMAQLHPDTRFPANFTDYIEAPLTGVALPTLAPFNPVTPALAQQETDLRHRLTLVHEKLTRATSEPAIDAWLPIALTLQRDLMKLARAIRVDNARPCNQGKPTNA</sequence>
<evidence type="ECO:0000313" key="1">
    <source>
        <dbReference type="EMBL" id="NEW75459.1"/>
    </source>
</evidence>
<organism evidence="1 2">
    <name type="scientific">Streptomyces rhizosphaericus</name>
    <dbReference type="NCBI Taxonomy" id="114699"/>
    <lineage>
        <taxon>Bacteria</taxon>
        <taxon>Bacillati</taxon>
        <taxon>Actinomycetota</taxon>
        <taxon>Actinomycetes</taxon>
        <taxon>Kitasatosporales</taxon>
        <taxon>Streptomycetaceae</taxon>
        <taxon>Streptomyces</taxon>
        <taxon>Streptomyces violaceusniger group</taxon>
    </lineage>
</organism>
<reference evidence="1" key="1">
    <citation type="submission" date="2020-02" db="EMBL/GenBank/DDBJ databases">
        <title>A new Streptomyces sp. for controlling soil-borne diseases.</title>
        <authorList>
            <person name="Li X."/>
            <person name="Tian Y."/>
            <person name="Gao K."/>
        </authorList>
    </citation>
    <scope>NUCLEOTIDE SEQUENCE [LARGE SCALE GENOMIC DNA]</scope>
    <source>
        <strain evidence="1">0250</strain>
    </source>
</reference>
<dbReference type="Proteomes" id="UP000476310">
    <property type="component" value="Unassembled WGS sequence"/>
</dbReference>
<dbReference type="RefSeq" id="WP_164433835.1">
    <property type="nucleotide sequence ID" value="NZ_JAAIKT010000060.1"/>
</dbReference>
<keyword evidence="2" id="KW-1185">Reference proteome</keyword>
<proteinExistence type="predicted"/>
<comment type="caution">
    <text evidence="1">The sequence shown here is derived from an EMBL/GenBank/DDBJ whole genome shotgun (WGS) entry which is preliminary data.</text>
</comment>
<dbReference type="AlphaFoldDB" id="A0A6G4AS12"/>
<protein>
    <submittedName>
        <fullName evidence="1">Uncharacterized protein</fullName>
    </submittedName>
</protein>
<evidence type="ECO:0000313" key="2">
    <source>
        <dbReference type="Proteomes" id="UP000476310"/>
    </source>
</evidence>